<sequence length="301" mass="34006">MKAFLYILSALLFLVLMACGTKNDEEYSQGSMGDGDPIEQHEMDDSITQNISANQATSPDVQTLIEQLEMKVDVTTTGEKVVFTMQLKNTGDEQIELSFSSGQQFEIEILDETDDEIYVYSEGKMFTEALVYEPLAPGERLEWQEEIDIVEEGLTEGVYQGTVTLLPTEVNKQLLEDNPFTETISMTIGENHSEPLLPKADDTHPDSFRDVEVTGTNGIYTVTGEAYTSNDFFYHVEDGHMVLVEETKVEKEVEGWESFQIDLSIDEKRLPENGAVTIFFYEKNLEDGMEMNGKAYPLEQF</sequence>
<dbReference type="InterPro" id="IPR020481">
    <property type="entry name" value="Intracell_prot_inh_BsuPI"/>
</dbReference>
<dbReference type="RefSeq" id="WP_259868456.1">
    <property type="nucleotide sequence ID" value="NZ_JAMQJZ010000004.1"/>
</dbReference>
<feature type="chain" id="PRO_5040753347" description="Intracellular proteinase inhibitor BsuPI domain-containing protein" evidence="1">
    <location>
        <begin position="19"/>
        <end position="301"/>
    </location>
</feature>
<dbReference type="Pfam" id="PF12690">
    <property type="entry name" value="BsuPI"/>
    <property type="match status" value="1"/>
</dbReference>
<protein>
    <recommendedName>
        <fullName evidence="2">Intracellular proteinase inhibitor BsuPI domain-containing protein</fullName>
    </recommendedName>
</protein>
<proteinExistence type="predicted"/>
<comment type="caution">
    <text evidence="3">The sequence shown here is derived from an EMBL/GenBank/DDBJ whole genome shotgun (WGS) entry which is preliminary data.</text>
</comment>
<dbReference type="EMBL" id="JAMQJZ010000004">
    <property type="protein sequence ID" value="MDC3420095.1"/>
    <property type="molecule type" value="Genomic_DNA"/>
</dbReference>
<evidence type="ECO:0000313" key="4">
    <source>
        <dbReference type="Proteomes" id="UP001145072"/>
    </source>
</evidence>
<keyword evidence="4" id="KW-1185">Reference proteome</keyword>
<keyword evidence="1" id="KW-0732">Signal</keyword>
<feature type="signal peptide" evidence="1">
    <location>
        <begin position="1"/>
        <end position="18"/>
    </location>
</feature>
<dbReference type="Proteomes" id="UP001145072">
    <property type="component" value="Unassembled WGS sequence"/>
</dbReference>
<organism evidence="3 4">
    <name type="scientific">Aquibacillus koreensis</name>
    <dbReference type="NCBI Taxonomy" id="279446"/>
    <lineage>
        <taxon>Bacteria</taxon>
        <taxon>Bacillati</taxon>
        <taxon>Bacillota</taxon>
        <taxon>Bacilli</taxon>
        <taxon>Bacillales</taxon>
        <taxon>Bacillaceae</taxon>
        <taxon>Aquibacillus</taxon>
    </lineage>
</organism>
<reference evidence="3" key="1">
    <citation type="submission" date="2022-06" db="EMBL/GenBank/DDBJ databases">
        <title>Aquibacillus sp. a new bacterium isolated from soil saline samples.</title>
        <authorList>
            <person name="Galisteo C."/>
            <person name="De La Haba R."/>
            <person name="Sanchez-Porro C."/>
            <person name="Ventosa A."/>
        </authorList>
    </citation>
    <scope>NUCLEOTIDE SEQUENCE</scope>
    <source>
        <strain evidence="3">JCM 12387</strain>
    </source>
</reference>
<name>A0A9X3WI07_9BACI</name>
<gene>
    <name evidence="3" type="ORF">NC661_06900</name>
</gene>
<evidence type="ECO:0000313" key="3">
    <source>
        <dbReference type="EMBL" id="MDC3420095.1"/>
    </source>
</evidence>
<evidence type="ECO:0000259" key="2">
    <source>
        <dbReference type="Pfam" id="PF12690"/>
    </source>
</evidence>
<accession>A0A9X3WI07</accession>
<evidence type="ECO:0000256" key="1">
    <source>
        <dbReference type="SAM" id="SignalP"/>
    </source>
</evidence>
<dbReference type="InterPro" id="IPR038144">
    <property type="entry name" value="IPI"/>
</dbReference>
<dbReference type="PROSITE" id="PS51257">
    <property type="entry name" value="PROKAR_LIPOPROTEIN"/>
    <property type="match status" value="1"/>
</dbReference>
<dbReference type="Gene3D" id="2.60.40.2360">
    <property type="entry name" value="Intracellular proteinase inhibitor BsuPI"/>
    <property type="match status" value="1"/>
</dbReference>
<dbReference type="AlphaFoldDB" id="A0A9X3WI07"/>
<feature type="domain" description="Intracellular proteinase inhibitor BsuPI" evidence="2">
    <location>
        <begin position="68"/>
        <end position="166"/>
    </location>
</feature>